<evidence type="ECO:0000256" key="3">
    <source>
        <dbReference type="ARBA" id="ARBA00022448"/>
    </source>
</evidence>
<evidence type="ECO:0000256" key="8">
    <source>
        <dbReference type="ARBA" id="ARBA00036243"/>
    </source>
</evidence>
<feature type="binding site" evidence="10">
    <location>
        <position position="35"/>
    </location>
    <ligand>
        <name>Fe cation</name>
        <dbReference type="ChEBI" id="CHEBI:24875"/>
        <label>1</label>
    </ligand>
</feature>
<dbReference type="GO" id="GO:0005829">
    <property type="term" value="C:cytosol"/>
    <property type="evidence" value="ECO:0007669"/>
    <property type="project" value="TreeGrafter"/>
</dbReference>
<dbReference type="InterPro" id="IPR012347">
    <property type="entry name" value="Ferritin-like"/>
</dbReference>
<feature type="binding site" evidence="10">
    <location>
        <position position="108"/>
    </location>
    <ligand>
        <name>Fe cation</name>
        <dbReference type="ChEBI" id="CHEBI:24875"/>
        <label>1</label>
    </ligand>
</feature>
<feature type="binding site" evidence="10">
    <location>
        <position position="27"/>
    </location>
    <ligand>
        <name>Fe cation</name>
        <dbReference type="ChEBI" id="CHEBI:24875"/>
        <label>3</label>
    </ligand>
</feature>
<feature type="binding site" evidence="10">
    <location>
        <position position="31"/>
    </location>
    <ligand>
        <name>Fe cation</name>
        <dbReference type="ChEBI" id="CHEBI:24875"/>
        <label>3</label>
    </ligand>
</feature>
<evidence type="ECO:0000256" key="6">
    <source>
        <dbReference type="ARBA" id="ARBA00023004"/>
    </source>
</evidence>
<dbReference type="PANTHER" id="PTHR30295:SF9">
    <property type="entry name" value="BACTERIOFERRITIN"/>
    <property type="match status" value="1"/>
</dbReference>
<dbReference type="SUPFAM" id="SSF47240">
    <property type="entry name" value="Ferritin-like"/>
    <property type="match status" value="1"/>
</dbReference>
<dbReference type="EC" id="1.16.3.1" evidence="9"/>
<dbReference type="InterPro" id="IPR009078">
    <property type="entry name" value="Ferritin-like_SF"/>
</dbReference>
<evidence type="ECO:0000256" key="10">
    <source>
        <dbReference type="PIRSR" id="PIRSR002560-1"/>
    </source>
</evidence>
<dbReference type="Gene3D" id="1.20.1260.10">
    <property type="match status" value="1"/>
</dbReference>
<gene>
    <name evidence="12" type="ORF">WQQ_04530</name>
</gene>
<dbReference type="GO" id="GO:0006879">
    <property type="term" value="P:intracellular iron ion homeostasis"/>
    <property type="evidence" value="ECO:0007669"/>
    <property type="project" value="UniProtKB-KW"/>
</dbReference>
<keyword evidence="6 9" id="KW-0408">Iron</keyword>
<evidence type="ECO:0000256" key="5">
    <source>
        <dbReference type="ARBA" id="ARBA00023002"/>
    </source>
</evidence>
<evidence type="ECO:0000256" key="1">
    <source>
        <dbReference type="ARBA" id="ARBA00008093"/>
    </source>
</evidence>
<keyword evidence="13" id="KW-1185">Reference proteome</keyword>
<dbReference type="EMBL" id="AKGD01000001">
    <property type="protein sequence ID" value="EIT70316.1"/>
    <property type="molecule type" value="Genomic_DNA"/>
</dbReference>
<keyword evidence="9 10" id="KW-0479">Metal-binding</keyword>
<dbReference type="Proteomes" id="UP000003704">
    <property type="component" value="Unassembled WGS sequence"/>
</dbReference>
<comment type="caution">
    <text evidence="12">The sequence shown here is derived from an EMBL/GenBank/DDBJ whole genome shotgun (WGS) entry which is preliminary data.</text>
</comment>
<comment type="catalytic activity">
    <reaction evidence="8">
        <text>Fe(2+)(in) = Fe(2+)(out)</text>
        <dbReference type="Rhea" id="RHEA:28486"/>
        <dbReference type="ChEBI" id="CHEBI:29033"/>
    </reaction>
</comment>
<comment type="catalytic activity">
    <reaction evidence="9">
        <text>4 Fe(2+) + O2 + 4 H(+) = 4 Fe(3+) + 2 H2O</text>
        <dbReference type="Rhea" id="RHEA:11148"/>
        <dbReference type="ChEBI" id="CHEBI:15377"/>
        <dbReference type="ChEBI" id="CHEBI:15378"/>
        <dbReference type="ChEBI" id="CHEBI:15379"/>
        <dbReference type="ChEBI" id="CHEBI:29033"/>
        <dbReference type="ChEBI" id="CHEBI:29034"/>
        <dbReference type="EC" id="1.16.3.1"/>
    </reaction>
</comment>
<dbReference type="GO" id="GO:0008199">
    <property type="term" value="F:ferric iron binding"/>
    <property type="evidence" value="ECO:0007669"/>
    <property type="project" value="InterPro"/>
</dbReference>
<dbReference type="STRING" id="1172194.WQQ_04530"/>
<evidence type="ECO:0000256" key="2">
    <source>
        <dbReference type="ARBA" id="ARBA00022434"/>
    </source>
</evidence>
<dbReference type="InterPro" id="IPR009040">
    <property type="entry name" value="Ferritin-like_diiron"/>
</dbReference>
<feature type="binding site" evidence="10">
    <location>
        <position position="111"/>
    </location>
    <ligand>
        <name>Fe cation</name>
        <dbReference type="ChEBI" id="CHEBI:24875"/>
        <label>2</label>
    </ligand>
</feature>
<dbReference type="GO" id="GO:0006826">
    <property type="term" value="P:iron ion transport"/>
    <property type="evidence" value="ECO:0007669"/>
    <property type="project" value="UniProtKB-KW"/>
</dbReference>
<dbReference type="Pfam" id="PF00210">
    <property type="entry name" value="Ferritin"/>
    <property type="match status" value="1"/>
</dbReference>
<evidence type="ECO:0000259" key="11">
    <source>
        <dbReference type="PROSITE" id="PS50905"/>
    </source>
</evidence>
<keyword evidence="4" id="KW-0410">Iron transport</keyword>
<feature type="domain" description="Ferritin-like diiron" evidence="11">
    <location>
        <begin position="1"/>
        <end position="126"/>
    </location>
</feature>
<comment type="function">
    <text evidence="9">Iron-storage protein, whose ferroxidase center binds Fe(2+), oxidizes it using dioxygen to Fe(3+), and participates in the subsequent Fe(3+) oxide mineral core formation within the central cavity of the BFR protein shell.</text>
</comment>
<keyword evidence="2 9" id="KW-0409">Iron storage</keyword>
<dbReference type="PANTHER" id="PTHR30295">
    <property type="entry name" value="BACTERIOFERRITIN"/>
    <property type="match status" value="1"/>
</dbReference>
<dbReference type="AlphaFoldDB" id="I8I2X5"/>
<dbReference type="PRINTS" id="PR00601">
    <property type="entry name" value="BACFERRITIN"/>
</dbReference>
<evidence type="ECO:0000313" key="12">
    <source>
        <dbReference type="EMBL" id="EIT70316.1"/>
    </source>
</evidence>
<proteinExistence type="inferred from homology"/>
<accession>I8I2X5</accession>
<protein>
    <recommendedName>
        <fullName evidence="9">Bacterioferritin</fullName>
        <ecNumber evidence="9">1.16.3.1</ecNumber>
    </recommendedName>
</protein>
<dbReference type="GO" id="GO:0020037">
    <property type="term" value="F:heme binding"/>
    <property type="evidence" value="ECO:0007669"/>
    <property type="project" value="TreeGrafter"/>
</dbReference>
<keyword evidence="5" id="KW-0560">Oxidoreductase</keyword>
<dbReference type="CDD" id="cd00907">
    <property type="entry name" value="Bacterioferritin"/>
    <property type="match status" value="1"/>
</dbReference>
<reference evidence="12 13" key="1">
    <citation type="journal article" date="2012" name="J. Bacteriol.">
        <title>Genome Sequence of n-Alkane-Degrading Hydrocarboniphaga effusa Strain AP103T (ATCC BAA-332T).</title>
        <authorList>
            <person name="Chang H.K."/>
            <person name="Zylstra G.J."/>
            <person name="Chae J.C."/>
        </authorList>
    </citation>
    <scope>NUCLEOTIDE SEQUENCE [LARGE SCALE GENOMIC DNA]</scope>
    <source>
        <strain evidence="12 13">AP103</strain>
    </source>
</reference>
<dbReference type="InterPro" id="IPR002024">
    <property type="entry name" value="Bacterioferritin"/>
</dbReference>
<dbReference type="PIRSF" id="PIRSF002560">
    <property type="entry name" value="Bacterioferritin"/>
    <property type="match status" value="1"/>
</dbReference>
<dbReference type="GO" id="GO:0004322">
    <property type="term" value="F:ferroxidase activity"/>
    <property type="evidence" value="ECO:0007669"/>
    <property type="project" value="UniProtKB-EC"/>
</dbReference>
<comment type="similarity">
    <text evidence="1 9">Belongs to the bacterioferritin family.</text>
</comment>
<feature type="binding site" evidence="10">
    <location>
        <position position="108"/>
    </location>
    <ligand>
        <name>Fe cation</name>
        <dbReference type="ChEBI" id="CHEBI:24875"/>
        <label>2</label>
    </ligand>
</feature>
<evidence type="ECO:0000313" key="13">
    <source>
        <dbReference type="Proteomes" id="UP000003704"/>
    </source>
</evidence>
<dbReference type="PATRIC" id="fig|1172194.4.peg.431"/>
<dbReference type="PROSITE" id="PS50905">
    <property type="entry name" value="FERRITIN_LIKE"/>
    <property type="match status" value="1"/>
</dbReference>
<sequence>MARDQYFIHSRRYNDLGLHKLYERLDHEMQEETAHADVLIRRILFLDGEPDMRPLPFTSGKTVEEMLRKDLATEYDVRQHLQDAIALCERERDFVTRDLLLPQLKDTEEDHAHWLEQQLGLIEQMGLQNYVQMKAAIA</sequence>
<evidence type="ECO:0000256" key="9">
    <source>
        <dbReference type="PIRNR" id="PIRNR002560"/>
    </source>
</evidence>
<keyword evidence="7" id="KW-0406">Ion transport</keyword>
<name>I8I2X5_9GAMM</name>
<organism evidence="12 13">
    <name type="scientific">Hydrocarboniphaga effusa AP103</name>
    <dbReference type="NCBI Taxonomy" id="1172194"/>
    <lineage>
        <taxon>Bacteria</taxon>
        <taxon>Pseudomonadati</taxon>
        <taxon>Pseudomonadota</taxon>
        <taxon>Gammaproteobacteria</taxon>
        <taxon>Nevskiales</taxon>
        <taxon>Nevskiaceae</taxon>
        <taxon>Hydrocarboniphaga</taxon>
    </lineage>
</organism>
<feature type="binding site" evidence="10">
    <location>
        <position position="32"/>
    </location>
    <ligand>
        <name>Fe cation</name>
        <dbReference type="ChEBI" id="CHEBI:24875"/>
        <label>2</label>
    </ligand>
</feature>
<feature type="binding site" evidence="10">
    <location>
        <position position="32"/>
    </location>
    <ligand>
        <name>Fe cation</name>
        <dbReference type="ChEBI" id="CHEBI:24875"/>
        <label>1</label>
    </ligand>
</feature>
<feature type="binding site" evidence="10">
    <location>
        <position position="74"/>
    </location>
    <ligand>
        <name>Fe cation</name>
        <dbReference type="ChEBI" id="CHEBI:24875"/>
        <label>2</label>
    </ligand>
</feature>
<evidence type="ECO:0000256" key="4">
    <source>
        <dbReference type="ARBA" id="ARBA00022496"/>
    </source>
</evidence>
<evidence type="ECO:0000256" key="7">
    <source>
        <dbReference type="ARBA" id="ARBA00023065"/>
    </source>
</evidence>
<keyword evidence="3" id="KW-0813">Transport</keyword>
<dbReference type="InterPro" id="IPR008331">
    <property type="entry name" value="Ferritin_DPS_dom"/>
</dbReference>